<keyword evidence="2" id="KW-0378">Hydrolase</keyword>
<dbReference type="InterPro" id="IPR020084">
    <property type="entry name" value="NUDIX_hydrolase_CS"/>
</dbReference>
<dbReference type="PANTHER" id="PTHR21340">
    <property type="entry name" value="DIADENOSINE 5,5-P1,P4-TETRAPHOSPHATE PYROPHOSPHOHYDROLASE MUTT"/>
    <property type="match status" value="1"/>
</dbReference>
<proteinExistence type="predicted"/>
<comment type="caution">
    <text evidence="4">The sequence shown here is derived from an EMBL/GenBank/DDBJ whole genome shotgun (WGS) entry which is preliminary data.</text>
</comment>
<keyword evidence="5" id="KW-1185">Reference proteome</keyword>
<evidence type="ECO:0000313" key="5">
    <source>
        <dbReference type="Proteomes" id="UP001549031"/>
    </source>
</evidence>
<dbReference type="InterPro" id="IPR051325">
    <property type="entry name" value="Nudix_hydrolase_domain"/>
</dbReference>
<sequence>MVKQSAGLAIFRRGGDGIEVLLCHPGGPFWSRKDAGAWTIPKGLVDAGEDPLLAARREAHEELGTDVSGDFHWLGEYRQPGGKLVLVWAVEPQQPIDASAIVSNTFELEWPPRSGRKQSFPEIDQAEWFALEQARTKILKGQVPMLVDLEALAADEL</sequence>
<accession>A0ABV2H7M1</accession>
<evidence type="ECO:0000256" key="1">
    <source>
        <dbReference type="ARBA" id="ARBA00001946"/>
    </source>
</evidence>
<evidence type="ECO:0000256" key="2">
    <source>
        <dbReference type="ARBA" id="ARBA00022801"/>
    </source>
</evidence>
<dbReference type="PROSITE" id="PS51462">
    <property type="entry name" value="NUDIX"/>
    <property type="match status" value="1"/>
</dbReference>
<dbReference type="Pfam" id="PF00293">
    <property type="entry name" value="NUDIX"/>
    <property type="match status" value="1"/>
</dbReference>
<dbReference type="RefSeq" id="WP_247244337.1">
    <property type="nucleotide sequence ID" value="NZ_JALJRA010000009.1"/>
</dbReference>
<gene>
    <name evidence="4" type="ORF">ABID21_002658</name>
</gene>
<dbReference type="InterPro" id="IPR000086">
    <property type="entry name" value="NUDIX_hydrolase_dom"/>
</dbReference>
<dbReference type="CDD" id="cd04662">
    <property type="entry name" value="NUDIX_Hydrolase"/>
    <property type="match status" value="1"/>
</dbReference>
<dbReference type="SUPFAM" id="SSF55811">
    <property type="entry name" value="Nudix"/>
    <property type="match status" value="1"/>
</dbReference>
<comment type="cofactor">
    <cofactor evidence="1">
        <name>Mg(2+)</name>
        <dbReference type="ChEBI" id="CHEBI:18420"/>
    </cofactor>
</comment>
<evidence type="ECO:0000259" key="3">
    <source>
        <dbReference type="PROSITE" id="PS51462"/>
    </source>
</evidence>
<dbReference type="Proteomes" id="UP001549031">
    <property type="component" value="Unassembled WGS sequence"/>
</dbReference>
<organism evidence="4 5">
    <name type="scientific">Pseudorhizobium tarimense</name>
    <dbReference type="NCBI Taxonomy" id="1079109"/>
    <lineage>
        <taxon>Bacteria</taxon>
        <taxon>Pseudomonadati</taxon>
        <taxon>Pseudomonadota</taxon>
        <taxon>Alphaproteobacteria</taxon>
        <taxon>Hyphomicrobiales</taxon>
        <taxon>Rhizobiaceae</taxon>
        <taxon>Rhizobium/Agrobacterium group</taxon>
        <taxon>Pseudorhizobium</taxon>
    </lineage>
</organism>
<protein>
    <submittedName>
        <fullName evidence="4">NUDIX family NTP pyrophosphohydrolase</fullName>
    </submittedName>
</protein>
<reference evidence="4 5" key="1">
    <citation type="submission" date="2024-06" db="EMBL/GenBank/DDBJ databases">
        <title>Genomic Encyclopedia of Type Strains, Phase IV (KMG-IV): sequencing the most valuable type-strain genomes for metagenomic binning, comparative biology and taxonomic classification.</title>
        <authorList>
            <person name="Goeker M."/>
        </authorList>
    </citation>
    <scope>NUCLEOTIDE SEQUENCE [LARGE SCALE GENOMIC DNA]</scope>
    <source>
        <strain evidence="4 5">DSM 105042</strain>
    </source>
</reference>
<name>A0ABV2H7M1_9HYPH</name>
<dbReference type="InterPro" id="IPR015797">
    <property type="entry name" value="NUDIX_hydrolase-like_dom_sf"/>
</dbReference>
<dbReference type="Gene3D" id="3.90.79.10">
    <property type="entry name" value="Nucleoside Triphosphate Pyrophosphohydrolase"/>
    <property type="match status" value="1"/>
</dbReference>
<dbReference type="PROSITE" id="PS00893">
    <property type="entry name" value="NUDIX_BOX"/>
    <property type="match status" value="1"/>
</dbReference>
<dbReference type="PANTHER" id="PTHR21340:SF7">
    <property type="entry name" value="NUDIX HYDROLASE DOMAIN-CONTAINING PROTEIN"/>
    <property type="match status" value="1"/>
</dbReference>
<evidence type="ECO:0000313" key="4">
    <source>
        <dbReference type="EMBL" id="MET3586540.1"/>
    </source>
</evidence>
<feature type="domain" description="Nudix hydrolase" evidence="3">
    <location>
        <begin position="1"/>
        <end position="151"/>
    </location>
</feature>
<dbReference type="EMBL" id="JBEPLJ010000009">
    <property type="protein sequence ID" value="MET3586540.1"/>
    <property type="molecule type" value="Genomic_DNA"/>
</dbReference>